<keyword evidence="6" id="KW-0812">Transmembrane</keyword>
<dbReference type="InterPro" id="IPR008640">
    <property type="entry name" value="Adhesin_Head_dom"/>
</dbReference>
<dbReference type="Pfam" id="PF05658">
    <property type="entry name" value="YadA_head"/>
    <property type="match status" value="2"/>
</dbReference>
<protein>
    <submittedName>
        <fullName evidence="14">Uncharacterized protein</fullName>
    </submittedName>
</protein>
<evidence type="ECO:0000256" key="10">
    <source>
        <dbReference type="ARBA" id="ARBA00023237"/>
    </source>
</evidence>
<feature type="domain" description="Trimeric autotransporter adhesin YadA-like head" evidence="12">
    <location>
        <begin position="259"/>
        <end position="285"/>
    </location>
</feature>
<dbReference type="InterPro" id="IPR011049">
    <property type="entry name" value="Serralysin-like_metalloprot_C"/>
</dbReference>
<keyword evidence="4" id="KW-0813">Transport</keyword>
<evidence type="ECO:0000256" key="1">
    <source>
        <dbReference type="ARBA" id="ARBA00004241"/>
    </source>
</evidence>
<feature type="domain" description="Trimeric autotransporter adhesin YadA-like head" evidence="12">
    <location>
        <begin position="231"/>
        <end position="257"/>
    </location>
</feature>
<evidence type="ECO:0000259" key="12">
    <source>
        <dbReference type="Pfam" id="PF05658"/>
    </source>
</evidence>
<evidence type="ECO:0000313" key="15">
    <source>
        <dbReference type="Proteomes" id="UP000701702"/>
    </source>
</evidence>
<evidence type="ECO:0000259" key="11">
    <source>
        <dbReference type="Pfam" id="PF03895"/>
    </source>
</evidence>
<organism evidence="14 15">
    <name type="scientific">Cupriavidus pinatubonensis</name>
    <dbReference type="NCBI Taxonomy" id="248026"/>
    <lineage>
        <taxon>Bacteria</taxon>
        <taxon>Pseudomonadati</taxon>
        <taxon>Pseudomonadota</taxon>
        <taxon>Betaproteobacteria</taxon>
        <taxon>Burkholderiales</taxon>
        <taxon>Burkholderiaceae</taxon>
        <taxon>Cupriavidus</taxon>
    </lineage>
</organism>
<evidence type="ECO:0000256" key="4">
    <source>
        <dbReference type="ARBA" id="ARBA00022448"/>
    </source>
</evidence>
<name>A0ABM8W8K0_9BURK</name>
<dbReference type="SUPFAM" id="SSF101967">
    <property type="entry name" value="Adhesin YadA, collagen-binding domain"/>
    <property type="match status" value="2"/>
</dbReference>
<keyword evidence="7" id="KW-0732">Signal</keyword>
<keyword evidence="15" id="KW-1185">Reference proteome</keyword>
<evidence type="ECO:0000256" key="9">
    <source>
        <dbReference type="ARBA" id="ARBA00023136"/>
    </source>
</evidence>
<accession>A0ABM8W8K0</accession>
<dbReference type="Gene3D" id="2.150.10.10">
    <property type="entry name" value="Serralysin-like metalloprotease, C-terminal"/>
    <property type="match status" value="1"/>
</dbReference>
<reference evidence="14 15" key="1">
    <citation type="submission" date="2021-08" db="EMBL/GenBank/DDBJ databases">
        <authorList>
            <person name="Peeters C."/>
        </authorList>
    </citation>
    <scope>NUCLEOTIDE SEQUENCE [LARGE SCALE GENOMIC DNA]</scope>
    <source>
        <strain evidence="14 15">LMG 23994</strain>
    </source>
</reference>
<dbReference type="EMBL" id="CAJZAF010000001">
    <property type="protein sequence ID" value="CAG9163505.1"/>
    <property type="molecule type" value="Genomic_DNA"/>
</dbReference>
<feature type="domain" description="Trimeric autotransporter adhesin YadA-like stalk" evidence="13">
    <location>
        <begin position="137"/>
        <end position="169"/>
    </location>
</feature>
<sequence>MRSHKNGSCGSGHILISGLSRVSKGLVAVSTLAFGMAESNASVVIDNYQFSGGGTICSKIEPGQVAMGADGGRGCVAPEWGPGPSSAGNPGQNIVMYPNINTNGEVDSLSVGGYLDVWKAATFFDGVNMQGTRISMLGAGTGDQDAVNVSQLKGGLAALGGGAGVAADGSVIAPSYTLGGGTFKDVGSALSNLDGRITSMGQQGGGGGGASENPYFHADGKLDGSDAAVVAAGTLGVAAGANAQAQATNSVAIGANAQAKASDSAALGANAQATAQGSVAIGTNSVADRANTVSVGAAGAKRQITNVAAATQDTDAVNLGQLRDYASEAGRQAVSQANSYTDQRVDALSREAHAGTAAAMAMAGLPQSTIPGKSMIALGGATYRGQSGLAIGASVMSPGGRWVYKLTGSTARNTYGASLAAGFHW</sequence>
<proteinExistence type="inferred from homology"/>
<evidence type="ECO:0000256" key="5">
    <source>
        <dbReference type="ARBA" id="ARBA00022452"/>
    </source>
</evidence>
<comment type="similarity">
    <text evidence="3">Belongs to the autotransporter-2 (AT-2) (TC 1.B.40) family.</text>
</comment>
<keyword evidence="10" id="KW-0998">Cell outer membrane</keyword>
<evidence type="ECO:0000259" key="13">
    <source>
        <dbReference type="Pfam" id="PF05662"/>
    </source>
</evidence>
<feature type="domain" description="Trimeric autotransporter adhesin YadA-like stalk" evidence="13">
    <location>
        <begin position="303"/>
        <end position="336"/>
    </location>
</feature>
<evidence type="ECO:0000313" key="14">
    <source>
        <dbReference type="EMBL" id="CAG9163505.1"/>
    </source>
</evidence>
<feature type="domain" description="Trimeric autotransporter adhesin YadA-like C-terminal membrane anchor" evidence="11">
    <location>
        <begin position="366"/>
        <end position="425"/>
    </location>
</feature>
<comment type="subcellular location">
    <subcellularLocation>
        <location evidence="2">Cell outer membrane</location>
    </subcellularLocation>
    <subcellularLocation>
        <location evidence="1">Cell surface</location>
    </subcellularLocation>
</comment>
<evidence type="ECO:0000256" key="8">
    <source>
        <dbReference type="ARBA" id="ARBA00022927"/>
    </source>
</evidence>
<dbReference type="Gene3D" id="1.20.5.170">
    <property type="match status" value="1"/>
</dbReference>
<dbReference type="Pfam" id="PF03895">
    <property type="entry name" value="YadA_anchor"/>
    <property type="match status" value="1"/>
</dbReference>
<keyword evidence="8" id="KW-0653">Protein transport</keyword>
<dbReference type="Pfam" id="PF05662">
    <property type="entry name" value="YadA_stalk"/>
    <property type="match status" value="2"/>
</dbReference>
<gene>
    <name evidence="14" type="ORF">LMG23994_00133</name>
</gene>
<dbReference type="Gene3D" id="3.30.1300.30">
    <property type="entry name" value="GSPII I/J protein-like"/>
    <property type="match status" value="1"/>
</dbReference>
<dbReference type="InterPro" id="IPR045584">
    <property type="entry name" value="Pilin-like"/>
</dbReference>
<evidence type="ECO:0000256" key="7">
    <source>
        <dbReference type="ARBA" id="ARBA00022729"/>
    </source>
</evidence>
<evidence type="ECO:0000256" key="3">
    <source>
        <dbReference type="ARBA" id="ARBA00005848"/>
    </source>
</evidence>
<keyword evidence="9" id="KW-0472">Membrane</keyword>
<dbReference type="Proteomes" id="UP000701702">
    <property type="component" value="Unassembled WGS sequence"/>
</dbReference>
<evidence type="ECO:0000256" key="6">
    <source>
        <dbReference type="ARBA" id="ARBA00022692"/>
    </source>
</evidence>
<dbReference type="InterPro" id="IPR005594">
    <property type="entry name" value="YadA_C"/>
</dbReference>
<dbReference type="SUPFAM" id="SSF54523">
    <property type="entry name" value="Pili subunits"/>
    <property type="match status" value="1"/>
</dbReference>
<evidence type="ECO:0000256" key="2">
    <source>
        <dbReference type="ARBA" id="ARBA00004442"/>
    </source>
</evidence>
<keyword evidence="5" id="KW-1134">Transmembrane beta strand</keyword>
<dbReference type="InterPro" id="IPR008635">
    <property type="entry name" value="Coiled_stalk_dom"/>
</dbReference>
<comment type="caution">
    <text evidence="14">The sequence shown here is derived from an EMBL/GenBank/DDBJ whole genome shotgun (WGS) entry which is preliminary data.</text>
</comment>